<keyword evidence="1" id="KW-0472">Membrane</keyword>
<evidence type="ECO:0000256" key="1">
    <source>
        <dbReference type="SAM" id="Phobius"/>
    </source>
</evidence>
<keyword evidence="1" id="KW-0812">Transmembrane</keyword>
<keyword evidence="1" id="KW-1133">Transmembrane helix</keyword>
<dbReference type="EMBL" id="CAEZYU010000062">
    <property type="protein sequence ID" value="CAB4746479.1"/>
    <property type="molecule type" value="Genomic_DNA"/>
</dbReference>
<feature type="transmembrane region" description="Helical" evidence="1">
    <location>
        <begin position="36"/>
        <end position="53"/>
    </location>
</feature>
<proteinExistence type="predicted"/>
<accession>A0A6J6TJH4</accession>
<evidence type="ECO:0000313" key="2">
    <source>
        <dbReference type="EMBL" id="CAB4746479.1"/>
    </source>
</evidence>
<organism evidence="2">
    <name type="scientific">freshwater metagenome</name>
    <dbReference type="NCBI Taxonomy" id="449393"/>
    <lineage>
        <taxon>unclassified sequences</taxon>
        <taxon>metagenomes</taxon>
        <taxon>ecological metagenomes</taxon>
    </lineage>
</organism>
<reference evidence="2" key="1">
    <citation type="submission" date="2020-05" db="EMBL/GenBank/DDBJ databases">
        <authorList>
            <person name="Chiriac C."/>
            <person name="Salcher M."/>
            <person name="Ghai R."/>
            <person name="Kavagutti S V."/>
        </authorList>
    </citation>
    <scope>NUCLEOTIDE SEQUENCE</scope>
</reference>
<feature type="transmembrane region" description="Helical" evidence="1">
    <location>
        <begin position="98"/>
        <end position="114"/>
    </location>
</feature>
<sequence length="115" mass="12071">MRAGLWAGLFLVLAVSLYDAGSFLLGADASSRWEGPVAGMIGALGVTFTIATFHPPPFSTASAWIAGIVICVASPLGQWLGSFFLPSAGAHAPALRRIDAYLVAAPLFLVCIWFF</sequence>
<name>A0A6J6TJH4_9ZZZZ</name>
<gene>
    <name evidence="2" type="ORF">UFOPK2766_01393</name>
</gene>
<feature type="transmembrane region" description="Helical" evidence="1">
    <location>
        <begin position="65"/>
        <end position="86"/>
    </location>
</feature>
<dbReference type="AlphaFoldDB" id="A0A6J6TJH4"/>
<protein>
    <submittedName>
        <fullName evidence="2">Unannotated protein</fullName>
    </submittedName>
</protein>